<accession>A0A0S3T2K4</accession>
<keyword evidence="3" id="KW-1185">Reference proteome</keyword>
<sequence>MSQTLSPNTPGNTHPNSTPSGTGLPENHKPYAGCSRPLKPCHLVPAQRTSDTSSEYSPAPVTETSETGQPNRVYTKPDAKPGWPRSPTRRYHSLHRSR</sequence>
<feature type="compositionally biased region" description="Polar residues" evidence="1">
    <location>
        <begin position="1"/>
        <end position="21"/>
    </location>
</feature>
<evidence type="ECO:0000256" key="1">
    <source>
        <dbReference type="SAM" id="MobiDB-lite"/>
    </source>
</evidence>
<protein>
    <submittedName>
        <fullName evidence="2">Uncharacterized protein</fullName>
    </submittedName>
</protein>
<proteinExistence type="predicted"/>
<organism evidence="2 3">
    <name type="scientific">Vigna angularis var. angularis</name>
    <dbReference type="NCBI Taxonomy" id="157739"/>
    <lineage>
        <taxon>Eukaryota</taxon>
        <taxon>Viridiplantae</taxon>
        <taxon>Streptophyta</taxon>
        <taxon>Embryophyta</taxon>
        <taxon>Tracheophyta</taxon>
        <taxon>Spermatophyta</taxon>
        <taxon>Magnoliopsida</taxon>
        <taxon>eudicotyledons</taxon>
        <taxon>Gunneridae</taxon>
        <taxon>Pentapetalae</taxon>
        <taxon>rosids</taxon>
        <taxon>fabids</taxon>
        <taxon>Fabales</taxon>
        <taxon>Fabaceae</taxon>
        <taxon>Papilionoideae</taxon>
        <taxon>50 kb inversion clade</taxon>
        <taxon>NPAAA clade</taxon>
        <taxon>indigoferoid/millettioid clade</taxon>
        <taxon>Phaseoleae</taxon>
        <taxon>Vigna</taxon>
    </lineage>
</organism>
<gene>
    <name evidence="2" type="primary">Vigan.10G071500</name>
    <name evidence="2" type="ORF">VIGAN_10071500</name>
</gene>
<dbReference type="AlphaFoldDB" id="A0A0S3T2K4"/>
<dbReference type="EMBL" id="AP015043">
    <property type="protein sequence ID" value="BAT99307.1"/>
    <property type="molecule type" value="Genomic_DNA"/>
</dbReference>
<reference evidence="2 3" key="1">
    <citation type="journal article" date="2015" name="Sci. Rep.">
        <title>The power of single molecule real-time sequencing technology in the de novo assembly of a eukaryotic genome.</title>
        <authorList>
            <person name="Sakai H."/>
            <person name="Naito K."/>
            <person name="Ogiso-Tanaka E."/>
            <person name="Takahashi Y."/>
            <person name="Iseki K."/>
            <person name="Muto C."/>
            <person name="Satou K."/>
            <person name="Teruya K."/>
            <person name="Shiroma A."/>
            <person name="Shimoji M."/>
            <person name="Hirano T."/>
            <person name="Itoh T."/>
            <person name="Kaga A."/>
            <person name="Tomooka N."/>
        </authorList>
    </citation>
    <scope>NUCLEOTIDE SEQUENCE [LARGE SCALE GENOMIC DNA]</scope>
    <source>
        <strain evidence="3">cv. Shumari</strain>
    </source>
</reference>
<name>A0A0S3T2K4_PHAAN</name>
<dbReference type="Proteomes" id="UP000291084">
    <property type="component" value="Chromosome 10"/>
</dbReference>
<evidence type="ECO:0000313" key="3">
    <source>
        <dbReference type="Proteomes" id="UP000291084"/>
    </source>
</evidence>
<feature type="compositionally biased region" description="Polar residues" evidence="1">
    <location>
        <begin position="47"/>
        <end position="72"/>
    </location>
</feature>
<feature type="region of interest" description="Disordered" evidence="1">
    <location>
        <begin position="1"/>
        <end position="98"/>
    </location>
</feature>
<feature type="compositionally biased region" description="Basic residues" evidence="1">
    <location>
        <begin position="87"/>
        <end position="98"/>
    </location>
</feature>
<evidence type="ECO:0000313" key="2">
    <source>
        <dbReference type="EMBL" id="BAT99307.1"/>
    </source>
</evidence>